<keyword evidence="1 4" id="KW-0808">Transferase</keyword>
<dbReference type="PANTHER" id="PTHR42919:SF8">
    <property type="entry name" value="N-ALPHA-ACETYLTRANSFERASE 50"/>
    <property type="match status" value="1"/>
</dbReference>
<name>A0ABY8EV36_MALFU</name>
<dbReference type="InterPro" id="IPR051556">
    <property type="entry name" value="N-term/lysine_N-AcTrnsfr"/>
</dbReference>
<sequence>MAARTVPPATYAERVQPGADAAPVRRAVTPRNAIALADLTPNNLGQLRMLNAKLFPIAYSEQVYKDVLGEDVRPVCKLGLYNDIPVANVCCRVDEGKDVAHCKVYIMTLGVLPAYRHLGIGSALLRQVLEHAPPGGKYDDLRKVEAVYLHVHTGNEAAKQFYEQFGFHVTETVPDYYKKLEPRSAWLLEKRA</sequence>
<dbReference type="Gene3D" id="3.40.630.30">
    <property type="match status" value="1"/>
</dbReference>
<dbReference type="PANTHER" id="PTHR42919">
    <property type="entry name" value="N-ALPHA-ACETYLTRANSFERASE"/>
    <property type="match status" value="1"/>
</dbReference>
<evidence type="ECO:0000313" key="5">
    <source>
        <dbReference type="Proteomes" id="UP000818624"/>
    </source>
</evidence>
<dbReference type="Pfam" id="PF00583">
    <property type="entry name" value="Acetyltransf_1"/>
    <property type="match status" value="1"/>
</dbReference>
<evidence type="ECO:0000256" key="2">
    <source>
        <dbReference type="ARBA" id="ARBA00023315"/>
    </source>
</evidence>
<dbReference type="EC" id="2.3.1.258" evidence="4"/>
<keyword evidence="2 4" id="KW-0012">Acyltransferase</keyword>
<dbReference type="EMBL" id="CP046238">
    <property type="protein sequence ID" value="WFD49376.1"/>
    <property type="molecule type" value="Genomic_DNA"/>
</dbReference>
<feature type="domain" description="N-acetyltransferase" evidence="3">
    <location>
        <begin position="34"/>
        <end position="192"/>
    </location>
</feature>
<protein>
    <submittedName>
        <fullName evidence="4">N-terminal methionine N(Alpha)-acetyltransferase NatE</fullName>
        <ecNumber evidence="4">2.3.1.258</ecNumber>
    </submittedName>
</protein>
<dbReference type="InterPro" id="IPR016181">
    <property type="entry name" value="Acyl_CoA_acyltransferase"/>
</dbReference>
<dbReference type="InterPro" id="IPR000182">
    <property type="entry name" value="GNAT_dom"/>
</dbReference>
<gene>
    <name evidence="4" type="primary">NAT5</name>
    <name evidence="4" type="ORF">GLX27_004056</name>
</gene>
<evidence type="ECO:0000256" key="1">
    <source>
        <dbReference type="ARBA" id="ARBA00022679"/>
    </source>
</evidence>
<accession>A0ABY8EV36</accession>
<evidence type="ECO:0000313" key="4">
    <source>
        <dbReference type="EMBL" id="WFD49376.1"/>
    </source>
</evidence>
<keyword evidence="5" id="KW-1185">Reference proteome</keyword>
<dbReference type="Proteomes" id="UP000818624">
    <property type="component" value="Chromosome 5"/>
</dbReference>
<organism evidence="4 5">
    <name type="scientific">Malassezia furfur</name>
    <name type="common">Pityriasis versicolor infection agent</name>
    <name type="synonym">Pityrosporum furfur</name>
    <dbReference type="NCBI Taxonomy" id="55194"/>
    <lineage>
        <taxon>Eukaryota</taxon>
        <taxon>Fungi</taxon>
        <taxon>Dikarya</taxon>
        <taxon>Basidiomycota</taxon>
        <taxon>Ustilaginomycotina</taxon>
        <taxon>Malasseziomycetes</taxon>
        <taxon>Malasseziales</taxon>
        <taxon>Malasseziaceae</taxon>
        <taxon>Malassezia</taxon>
    </lineage>
</organism>
<dbReference type="SUPFAM" id="SSF55729">
    <property type="entry name" value="Acyl-CoA N-acyltransferases (Nat)"/>
    <property type="match status" value="1"/>
</dbReference>
<reference evidence="4 5" key="1">
    <citation type="journal article" date="2020" name="Elife">
        <title>Loss of centromere function drives karyotype evolution in closely related Malassezia species.</title>
        <authorList>
            <person name="Sankaranarayanan S.R."/>
            <person name="Ianiri G."/>
            <person name="Coelho M.A."/>
            <person name="Reza M.H."/>
            <person name="Thimmappa B.C."/>
            <person name="Ganguly P."/>
            <person name="Vadnala R.N."/>
            <person name="Sun S."/>
            <person name="Siddharthan R."/>
            <person name="Tellgren-Roth C."/>
            <person name="Dawson T.L."/>
            <person name="Heitman J."/>
            <person name="Sanyal K."/>
        </authorList>
    </citation>
    <scope>NUCLEOTIDE SEQUENCE [LARGE SCALE GENOMIC DNA]</scope>
    <source>
        <strain evidence="4">CBS14141</strain>
    </source>
</reference>
<dbReference type="GO" id="GO:0120518">
    <property type="term" value="F:protein N-terminal-methionine acetyltransferase activity"/>
    <property type="evidence" value="ECO:0007669"/>
    <property type="project" value="UniProtKB-EC"/>
</dbReference>
<proteinExistence type="predicted"/>
<evidence type="ECO:0000259" key="3">
    <source>
        <dbReference type="PROSITE" id="PS51186"/>
    </source>
</evidence>
<dbReference type="PROSITE" id="PS51186">
    <property type="entry name" value="GNAT"/>
    <property type="match status" value="1"/>
</dbReference>
<dbReference type="CDD" id="cd04301">
    <property type="entry name" value="NAT_SF"/>
    <property type="match status" value="1"/>
</dbReference>